<dbReference type="PIRSF" id="PIRSF017082">
    <property type="entry name" value="YflP"/>
    <property type="match status" value="1"/>
</dbReference>
<evidence type="ECO:0000313" key="3">
    <source>
        <dbReference type="Proteomes" id="UP000606044"/>
    </source>
</evidence>
<gene>
    <name evidence="2" type="ORF">GCM10007301_43040</name>
</gene>
<dbReference type="EMBL" id="BMCT01000007">
    <property type="protein sequence ID" value="GGF78426.1"/>
    <property type="molecule type" value="Genomic_DNA"/>
</dbReference>
<organism evidence="2 3">
    <name type="scientific">Azorhizobium oxalatiphilum</name>
    <dbReference type="NCBI Taxonomy" id="980631"/>
    <lineage>
        <taxon>Bacteria</taxon>
        <taxon>Pseudomonadati</taxon>
        <taxon>Pseudomonadota</taxon>
        <taxon>Alphaproteobacteria</taxon>
        <taxon>Hyphomicrobiales</taxon>
        <taxon>Xanthobacteraceae</taxon>
        <taxon>Azorhizobium</taxon>
    </lineage>
</organism>
<dbReference type="InterPro" id="IPR042100">
    <property type="entry name" value="Bug_dom1"/>
</dbReference>
<reference evidence="2" key="1">
    <citation type="journal article" date="2014" name="Int. J. Syst. Evol. Microbiol.">
        <title>Complete genome sequence of Corynebacterium casei LMG S-19264T (=DSM 44701T), isolated from a smear-ripened cheese.</title>
        <authorList>
            <consortium name="US DOE Joint Genome Institute (JGI-PGF)"/>
            <person name="Walter F."/>
            <person name="Albersmeier A."/>
            <person name="Kalinowski J."/>
            <person name="Ruckert C."/>
        </authorList>
    </citation>
    <scope>NUCLEOTIDE SEQUENCE</scope>
    <source>
        <strain evidence="2">CCM 7897</strain>
    </source>
</reference>
<dbReference type="AlphaFoldDB" id="A0A917CAQ6"/>
<accession>A0A917CAQ6</accession>
<dbReference type="PROSITE" id="PS51318">
    <property type="entry name" value="TAT"/>
    <property type="match status" value="1"/>
</dbReference>
<dbReference type="Pfam" id="PF03401">
    <property type="entry name" value="TctC"/>
    <property type="match status" value="1"/>
</dbReference>
<evidence type="ECO:0000256" key="1">
    <source>
        <dbReference type="ARBA" id="ARBA00006987"/>
    </source>
</evidence>
<dbReference type="Gene3D" id="3.40.190.10">
    <property type="entry name" value="Periplasmic binding protein-like II"/>
    <property type="match status" value="1"/>
</dbReference>
<dbReference type="InterPro" id="IPR005064">
    <property type="entry name" value="BUG"/>
</dbReference>
<dbReference type="RefSeq" id="WP_188582434.1">
    <property type="nucleotide sequence ID" value="NZ_BMCT01000007.1"/>
</dbReference>
<dbReference type="InterPro" id="IPR006311">
    <property type="entry name" value="TAT_signal"/>
</dbReference>
<dbReference type="PANTHER" id="PTHR42928:SF3">
    <property type="entry name" value="UPF0065 PROTEIN YFLP"/>
    <property type="match status" value="1"/>
</dbReference>
<dbReference type="PANTHER" id="PTHR42928">
    <property type="entry name" value="TRICARBOXYLATE-BINDING PROTEIN"/>
    <property type="match status" value="1"/>
</dbReference>
<dbReference type="SUPFAM" id="SSF53850">
    <property type="entry name" value="Periplasmic binding protein-like II"/>
    <property type="match status" value="1"/>
</dbReference>
<comment type="similarity">
    <text evidence="1">Belongs to the UPF0065 (bug) family.</text>
</comment>
<name>A0A917CAQ6_9HYPH</name>
<protein>
    <submittedName>
        <fullName evidence="2">C4-dicarboxylate ABC transporter substrate-binding protein</fullName>
    </submittedName>
</protein>
<proteinExistence type="inferred from homology"/>
<keyword evidence="3" id="KW-1185">Reference proteome</keyword>
<sequence>MPCHSHARGVSRRSALFGLAGALALGGAVLGPGAAQAQLAELKIMAPASPGGGWDQTARSMQQALVTSGTVRSVQVTNVTGAGGTIGLAQLVSTAKGDPNQLMVMGYVMVGAILTNKAPVTLAQVTPIARLTEETEAIAVPVNSPLKTVQELAEAIKANPGKVTWAGGSAGGTDHIAAALFAKAAGADPAKINYIPFSGGGEALAAVLGGKVTAGISGYGEFESQVKAGKLRILAVTAPQRVEGVDAPTLTEAGIPLKITNWRGVVAPPGITPEQRKALTDAVEKMAKSPAWQDILKQKGWDDALLTGEAFDKLLKDETAVTAEVLKSVGLVK</sequence>
<evidence type="ECO:0000313" key="2">
    <source>
        <dbReference type="EMBL" id="GGF78426.1"/>
    </source>
</evidence>
<comment type="caution">
    <text evidence="2">The sequence shown here is derived from an EMBL/GenBank/DDBJ whole genome shotgun (WGS) entry which is preliminary data.</text>
</comment>
<dbReference type="CDD" id="cd07012">
    <property type="entry name" value="PBP2_Bug_TTT"/>
    <property type="match status" value="1"/>
</dbReference>
<dbReference type="Gene3D" id="3.40.190.150">
    <property type="entry name" value="Bordetella uptake gene, domain 1"/>
    <property type="match status" value="1"/>
</dbReference>
<reference evidence="2" key="2">
    <citation type="submission" date="2020-09" db="EMBL/GenBank/DDBJ databases">
        <authorList>
            <person name="Sun Q."/>
            <person name="Sedlacek I."/>
        </authorList>
    </citation>
    <scope>NUCLEOTIDE SEQUENCE</scope>
    <source>
        <strain evidence="2">CCM 7897</strain>
    </source>
</reference>
<dbReference type="Proteomes" id="UP000606044">
    <property type="component" value="Unassembled WGS sequence"/>
</dbReference>